<dbReference type="Pfam" id="PF24476">
    <property type="entry name" value="DUF7580"/>
    <property type="match status" value="1"/>
</dbReference>
<sequence length="805" mass="91639">MKRFFSRNDKTSLATDIADVNMQTGDVFWPQDLLPHDCGRARVLTWGYESHVTKGYESANKNNVFAHAKNLLATLKRERTEGRPIIFVAHSLGGILVKEVLRRSNESTQDIVGDIVRSTSAVIFLGTPHRGSAKLADIGEAFRRAASIILRVDSNSTIVRALGADSPELEVGRESFIVLWRKYKFSVKTFQESKPLTGVNISILNGLVVPKESSSLDDPEENAETIEADHHMMCKFYGAEDPGYRQVSGELRGFIYSISQRQHESQRTGSELEFAEKFTNRLMGTSFPVNGDLTGLESVGFLLKHIPLLINAVQYYIDGASTDRTTKQYENIFIDSQMRLISSMDMFEKCCRRLVQNLPDTEVRNLMELQRGWNEPKIEAGLRQRLGEEDFEDYIIIVKRVKKRVRLLQRKLKLQADFEEPFKMWSFMPFDSGKYTEVVTEIHKEVEQIWDLTQKDIEPRAAQYERSPPPPSDHWLDIRAHTSRIFNVISSIWPRNCMLHTHHAKLRLDIPTEGKKNHEIPKVIVSFATDKGVDSVQRRPQEWLDASVISCQTSSPTVSKKAVQSSPPSKNIGPVQMLMACTSERKIEDLCTVLEESRQISCLGFVPSEGWHYHIHDPANVTRKLTRLGDVLTSQKITTRQKRTIALALAFGVLQLYDTPWIRESWTIDDIYVDSSQGIEHLYVLKAFETSSPQSAIGNARTDLDLFVRNRTLFALGVALLELTYGAPLSARKADEDLNDVVTQVLHLTSRIKDDELPRFARAVFRCIHPAPEGFEFSLADEGFRRRFVQEVVVPLKKDYDELPR</sequence>
<evidence type="ECO:0000313" key="3">
    <source>
        <dbReference type="EMBL" id="KAF7172634.1"/>
    </source>
</evidence>
<reference evidence="2" key="1">
    <citation type="submission" date="2020-06" db="EMBL/GenBank/DDBJ databases">
        <title>Draft genome sequences of strains closely related to Aspergillus parafelis and Aspergillus hiratsukae.</title>
        <authorList>
            <person name="Dos Santos R.A.C."/>
            <person name="Rivero-Menendez O."/>
            <person name="Steenwyk J.L."/>
            <person name="Mead M.E."/>
            <person name="Goldman G.H."/>
            <person name="Alastruey-Izquierdo A."/>
            <person name="Rokas A."/>
        </authorList>
    </citation>
    <scope>NUCLEOTIDE SEQUENCE</scope>
    <source>
        <strain evidence="2">CNM-CM5793</strain>
        <strain evidence="3">CNM-CM6106</strain>
    </source>
</reference>
<dbReference type="Gene3D" id="3.40.50.1820">
    <property type="entry name" value="alpha/beta hydrolase"/>
    <property type="match status" value="1"/>
</dbReference>
<dbReference type="InterPro" id="IPR029058">
    <property type="entry name" value="AB_hydrolase_fold"/>
</dbReference>
<proteinExistence type="predicted"/>
<comment type="caution">
    <text evidence="2">The sequence shown here is derived from an EMBL/GenBank/DDBJ whole genome shotgun (WGS) entry which is preliminary data.</text>
</comment>
<dbReference type="OrthoDB" id="427518at2759"/>
<dbReference type="Proteomes" id="UP000662466">
    <property type="component" value="Unassembled WGS sequence"/>
</dbReference>
<accession>A0A8H6PHC7</accession>
<dbReference type="EMBL" id="JACBAF010001843">
    <property type="protein sequence ID" value="KAF7172634.1"/>
    <property type="molecule type" value="Genomic_DNA"/>
</dbReference>
<protein>
    <recommendedName>
        <fullName evidence="1">DUF7580 domain-containing protein</fullName>
    </recommendedName>
</protein>
<dbReference type="SUPFAM" id="SSF53474">
    <property type="entry name" value="alpha/beta-Hydrolases"/>
    <property type="match status" value="1"/>
</dbReference>
<evidence type="ECO:0000313" key="2">
    <source>
        <dbReference type="EMBL" id="KAF7136982.1"/>
    </source>
</evidence>
<dbReference type="PANTHER" id="PTHR35186:SF4">
    <property type="entry name" value="PRION-INHIBITION AND PROPAGATION HELO DOMAIN-CONTAINING PROTEIN"/>
    <property type="match status" value="1"/>
</dbReference>
<dbReference type="PANTHER" id="PTHR35186">
    <property type="entry name" value="ANK_REP_REGION DOMAIN-CONTAINING PROTEIN"/>
    <property type="match status" value="1"/>
</dbReference>
<gene>
    <name evidence="2" type="ORF">CNMCM5793_006733</name>
    <name evidence="3" type="ORF">CNMCM6106_006778</name>
</gene>
<dbReference type="InterPro" id="IPR056002">
    <property type="entry name" value="DUF7580"/>
</dbReference>
<name>A0A8H6PHC7_9EURO</name>
<evidence type="ECO:0000313" key="4">
    <source>
        <dbReference type="Proteomes" id="UP000630445"/>
    </source>
</evidence>
<evidence type="ECO:0000259" key="1">
    <source>
        <dbReference type="Pfam" id="PF24476"/>
    </source>
</evidence>
<dbReference type="AlphaFoldDB" id="A0A8H6PHC7"/>
<dbReference type="EMBL" id="JACBAD010001670">
    <property type="protein sequence ID" value="KAF7136982.1"/>
    <property type="molecule type" value="Genomic_DNA"/>
</dbReference>
<dbReference type="Proteomes" id="UP000630445">
    <property type="component" value="Unassembled WGS sequence"/>
</dbReference>
<keyword evidence="4" id="KW-1185">Reference proteome</keyword>
<feature type="domain" description="DUF7580" evidence="1">
    <location>
        <begin position="477"/>
        <end position="801"/>
    </location>
</feature>
<organism evidence="2 4">
    <name type="scientific">Aspergillus hiratsukae</name>
    <dbReference type="NCBI Taxonomy" id="1194566"/>
    <lineage>
        <taxon>Eukaryota</taxon>
        <taxon>Fungi</taxon>
        <taxon>Dikarya</taxon>
        <taxon>Ascomycota</taxon>
        <taxon>Pezizomycotina</taxon>
        <taxon>Eurotiomycetes</taxon>
        <taxon>Eurotiomycetidae</taxon>
        <taxon>Eurotiales</taxon>
        <taxon>Aspergillaceae</taxon>
        <taxon>Aspergillus</taxon>
        <taxon>Aspergillus subgen. Fumigati</taxon>
    </lineage>
</organism>